<dbReference type="PANTHER" id="PTHR30290:SF9">
    <property type="entry name" value="OLIGOPEPTIDE-BINDING PROTEIN APPA"/>
    <property type="match status" value="1"/>
</dbReference>
<dbReference type="EMBL" id="CP065856">
    <property type="protein sequence ID" value="QPV61427.1"/>
    <property type="molecule type" value="Genomic_DNA"/>
</dbReference>
<evidence type="ECO:0000313" key="6">
    <source>
        <dbReference type="EMBL" id="QPV61427.1"/>
    </source>
</evidence>
<dbReference type="Gene3D" id="3.10.105.10">
    <property type="entry name" value="Dipeptide-binding Protein, Domain 3"/>
    <property type="match status" value="2"/>
</dbReference>
<feature type="region of interest" description="Disordered" evidence="4">
    <location>
        <begin position="208"/>
        <end position="246"/>
    </location>
</feature>
<dbReference type="Pfam" id="PF00496">
    <property type="entry name" value="SBP_bac_5"/>
    <property type="match status" value="1"/>
</dbReference>
<dbReference type="GO" id="GO:1904680">
    <property type="term" value="F:peptide transmembrane transporter activity"/>
    <property type="evidence" value="ECO:0007669"/>
    <property type="project" value="TreeGrafter"/>
</dbReference>
<dbReference type="Proteomes" id="UP000595001">
    <property type="component" value="Chromosome"/>
</dbReference>
<keyword evidence="3" id="KW-0732">Signal</keyword>
<evidence type="ECO:0000256" key="4">
    <source>
        <dbReference type="SAM" id="MobiDB-lite"/>
    </source>
</evidence>
<dbReference type="AlphaFoldDB" id="A0A7T3FVF9"/>
<dbReference type="OrthoDB" id="233597at2157"/>
<keyword evidence="7" id="KW-1185">Reference proteome</keyword>
<dbReference type="Gene3D" id="3.40.190.10">
    <property type="entry name" value="Periplasmic binding protein-like II"/>
    <property type="match status" value="1"/>
</dbReference>
<accession>A0A7T3FVF9</accession>
<protein>
    <submittedName>
        <fullName evidence="6">ABC transporter substrate-binding protein</fullName>
    </submittedName>
</protein>
<sequence length="642" mass="68819">MGESFEPASSRRRTLLRSLAVGGSLATVGCMRRLRAASGWESVSPVSIGIATLPADADPYALRVAQSVAGWFRAAGLRVTVTPVAPEELYRRVLIRNDFDAFVGRVPARLREADGLYALLHSRFGSEPGWQNPFGYANLDVDERLTEARSATGEAHREAIAAVQRTVARTQPFALVAFPDAVRAVRGDRFAGWTRRDYRSPLGYLALDASPARGDRPGDAGATTGPTPDGPAATPTDRPTVADDRATTRAAPATLRVVVTDRRPTENLNPLAAEFRWSGALTGLLYDRLGRETGDGRIEPWLADGWEFETVDGRPRARVRLRDDCSWHDDEPVTAADAAFTYALLADVTLGRTDESTETPTESDAAVAAPRFRGRSSLVADAEAIDSRTVEIRFVECTAEVATRALAVPVLPEHVWRDRTGPASVGGVDFGAASEALVTNNVPPVGSGPFRFERNVPGDRLVLERDDDHFLADAAPAELPGDAGGLPPYEQIDVTVVGADETAVSMVTNGDADVTGTAVGADTIPRIGRADGVDLVVGRSPSPYVVGYNARRPPLTNPRFRNTLGHLVDRRVLVEDVFDGYAWPAASPLSGTGSVPQDLRFGDDHPVTPFLGSDGTLDAAAARATFREAGYEYDDGTLVERD</sequence>
<reference evidence="6 7" key="1">
    <citation type="submission" date="2020-12" db="EMBL/GenBank/DDBJ databases">
        <title>Halosimplex halophilum sp. nov. and Halosimplex salinum sp. nov., two new members of the genus Halosimplex.</title>
        <authorList>
            <person name="Cui H.L."/>
        </authorList>
    </citation>
    <scope>NUCLEOTIDE SEQUENCE [LARGE SCALE GENOMIC DNA]</scope>
    <source>
        <strain evidence="6 7">YGH94</strain>
    </source>
</reference>
<name>A0A7T3FVF9_9EURY</name>
<gene>
    <name evidence="6" type="ORF">I7X12_11680</name>
</gene>
<dbReference type="PANTHER" id="PTHR30290">
    <property type="entry name" value="PERIPLASMIC BINDING COMPONENT OF ABC TRANSPORTER"/>
    <property type="match status" value="1"/>
</dbReference>
<evidence type="ECO:0000313" key="7">
    <source>
        <dbReference type="Proteomes" id="UP000595001"/>
    </source>
</evidence>
<feature type="domain" description="Solute-binding protein family 5" evidence="5">
    <location>
        <begin position="298"/>
        <end position="637"/>
    </location>
</feature>
<dbReference type="RefSeq" id="WP_198060258.1">
    <property type="nucleotide sequence ID" value="NZ_CP065856.1"/>
</dbReference>
<evidence type="ECO:0000256" key="2">
    <source>
        <dbReference type="ARBA" id="ARBA00022448"/>
    </source>
</evidence>
<evidence type="ECO:0000256" key="3">
    <source>
        <dbReference type="ARBA" id="ARBA00022729"/>
    </source>
</evidence>
<dbReference type="KEGG" id="hlt:I7X12_11680"/>
<organism evidence="6 7">
    <name type="scientific">Halosimplex litoreum</name>
    <dbReference type="NCBI Taxonomy" id="1198301"/>
    <lineage>
        <taxon>Archaea</taxon>
        <taxon>Methanobacteriati</taxon>
        <taxon>Methanobacteriota</taxon>
        <taxon>Stenosarchaea group</taxon>
        <taxon>Halobacteria</taxon>
        <taxon>Halobacteriales</taxon>
        <taxon>Haloarculaceae</taxon>
        <taxon>Halosimplex</taxon>
    </lineage>
</organism>
<evidence type="ECO:0000259" key="5">
    <source>
        <dbReference type="Pfam" id="PF00496"/>
    </source>
</evidence>
<feature type="compositionally biased region" description="Low complexity" evidence="4">
    <location>
        <begin position="219"/>
        <end position="239"/>
    </location>
</feature>
<proteinExistence type="inferred from homology"/>
<comment type="similarity">
    <text evidence="1">Belongs to the bacterial solute-binding protein 5 family.</text>
</comment>
<keyword evidence="2" id="KW-0813">Transport</keyword>
<dbReference type="InterPro" id="IPR000914">
    <property type="entry name" value="SBP_5_dom"/>
</dbReference>
<dbReference type="InterPro" id="IPR039424">
    <property type="entry name" value="SBP_5"/>
</dbReference>
<dbReference type="GO" id="GO:0015833">
    <property type="term" value="P:peptide transport"/>
    <property type="evidence" value="ECO:0007669"/>
    <property type="project" value="TreeGrafter"/>
</dbReference>
<dbReference type="SUPFAM" id="SSF53850">
    <property type="entry name" value="Periplasmic binding protein-like II"/>
    <property type="match status" value="2"/>
</dbReference>
<dbReference type="CDD" id="cd00995">
    <property type="entry name" value="PBP2_NikA_DppA_OppA_like"/>
    <property type="match status" value="1"/>
</dbReference>
<dbReference type="GeneID" id="60589163"/>
<evidence type="ECO:0000256" key="1">
    <source>
        <dbReference type="ARBA" id="ARBA00005695"/>
    </source>
</evidence>